<keyword evidence="1" id="KW-0547">Nucleotide-binding</keyword>
<dbReference type="PROSITE" id="PS50234">
    <property type="entry name" value="VWFA"/>
    <property type="match status" value="1"/>
</dbReference>
<feature type="region of interest" description="Disordered" evidence="3">
    <location>
        <begin position="224"/>
        <end position="603"/>
    </location>
</feature>
<evidence type="ECO:0000256" key="1">
    <source>
        <dbReference type="ARBA" id="ARBA00022741"/>
    </source>
</evidence>
<dbReference type="GO" id="GO:0005524">
    <property type="term" value="F:ATP binding"/>
    <property type="evidence" value="ECO:0007669"/>
    <property type="project" value="UniProtKB-KW"/>
</dbReference>
<evidence type="ECO:0000256" key="3">
    <source>
        <dbReference type="SAM" id="MobiDB-lite"/>
    </source>
</evidence>
<accession>A0A833QUH3</accession>
<keyword evidence="6" id="KW-1185">Reference proteome</keyword>
<dbReference type="PANTHER" id="PTHR48103:SF2">
    <property type="entry name" value="MIDASIN"/>
    <property type="match status" value="1"/>
</dbReference>
<evidence type="ECO:0000313" key="6">
    <source>
        <dbReference type="Proteomes" id="UP000623129"/>
    </source>
</evidence>
<feature type="compositionally biased region" description="Acidic residues" evidence="3">
    <location>
        <begin position="433"/>
        <end position="468"/>
    </location>
</feature>
<feature type="compositionally biased region" description="Basic and acidic residues" evidence="3">
    <location>
        <begin position="581"/>
        <end position="593"/>
    </location>
</feature>
<sequence>MFTGVPLPASKKGINLLLEATRLTYRFLVMEPGVFSELWDWSCFLDLLQTLGDLNLTETAQPDVELELRWCTVQILSIVLKSSDKIIENVCLQANEAFICYERPLTSEGVYQLGKKIKDDFKEASSAHSPAPNFSNQTFEEAIKLVRDAFIKLKKLGKVQAQDQELTTGDITLWKDLLESQVTSLQIDQICGSVDKVINETTCKMTHALGQVLMLLFTEGFGSAEEPTETDEAAGTQDAKGTGMGKGLGGKDVSDEIEDESQIIGTEEKLDLTDKSDKQPSGKDKGMEMEEDFNGDMCSLSEDSGQDEDEEEDDEEANIESQIGDTGENKEVVCEKAWDGKDEDESPEPSSEKYESGSSIKETDPSTKELRAKDDDSLGVDESEKIDEDGAPEETQEKNQTASEDVKDQEVLEMDKSEAFEDPSGVQFQEPEKDIEDAEMGNAEDAEPMDDTEQDGVDDGEPEEENGEGEEKPGSPNDMEQDNTTTEDNKEDDKIGAEHDKDEDPNTEYKEDIYKSDNIKPMSHPSQAMPMTNFNGFDTNMQPETNWPKTNDFSTSLAPGYGSTKLEVSIPDSSYGSRLSSDSKPEASERDAPIDMEMQQTNPFRSIGNALKEYKERAKVSADQDQAESCPDDVIDMDADEYMYVAEGQKNTSQALGAAISDQTMNDVDEGTRPTTDESFVKKREEATIIDTVENPEKLPSLRACNSLVHRVETSDEAVEKAIDTDTPMEEAPAGDSNLQSSQDVVLFSRSYMDEEIAPLDESLMNGDYPDDDGRIEMSTDEDLQKAVVEWKRHELSTMRMSQELAEQLRLVMEPTVASRLQGDYRTGKRINMKKVIPYIASHFRKDKIWLRRTKPNKRNYQVVIAVDDSCSMSESQCGKVAIEALVTVCRAMSQLEVGQFAVASFGEKGKIKLLHDFDQTFTTEAGIKMISSFSFNQDNTIADEPVVDLLKYLNNMLDMAVARSRTPSGQNPLHQLVLIIADGRFHEKENLRRCVRDLLSRKRMVAFILLDSPQDSITDMMEATFEGDKLSFRKYLNSFPFPYYIVLKNIEALPHTLADLLRQWFELMQSLNDN</sequence>
<dbReference type="Proteomes" id="UP000623129">
    <property type="component" value="Unassembled WGS sequence"/>
</dbReference>
<comment type="caution">
    <text evidence="5">The sequence shown here is derived from an EMBL/GenBank/DDBJ whole genome shotgun (WGS) entry which is preliminary data.</text>
</comment>
<feature type="compositionally biased region" description="Basic and acidic residues" evidence="3">
    <location>
        <begin position="404"/>
        <end position="419"/>
    </location>
</feature>
<feature type="compositionally biased region" description="Acidic residues" evidence="3">
    <location>
        <begin position="304"/>
        <end position="318"/>
    </location>
</feature>
<dbReference type="InterPro" id="IPR036465">
    <property type="entry name" value="vWFA_dom_sf"/>
</dbReference>
<organism evidence="5 6">
    <name type="scientific">Carex littledalei</name>
    <dbReference type="NCBI Taxonomy" id="544730"/>
    <lineage>
        <taxon>Eukaryota</taxon>
        <taxon>Viridiplantae</taxon>
        <taxon>Streptophyta</taxon>
        <taxon>Embryophyta</taxon>
        <taxon>Tracheophyta</taxon>
        <taxon>Spermatophyta</taxon>
        <taxon>Magnoliopsida</taxon>
        <taxon>Liliopsida</taxon>
        <taxon>Poales</taxon>
        <taxon>Cyperaceae</taxon>
        <taxon>Cyperoideae</taxon>
        <taxon>Cariceae</taxon>
        <taxon>Carex</taxon>
        <taxon>Carex subgen. Euthyceras</taxon>
    </lineage>
</organism>
<evidence type="ECO:0000259" key="4">
    <source>
        <dbReference type="PROSITE" id="PS50234"/>
    </source>
</evidence>
<proteinExistence type="predicted"/>
<dbReference type="PANTHER" id="PTHR48103">
    <property type="entry name" value="MIDASIN-RELATED"/>
    <property type="match status" value="1"/>
</dbReference>
<dbReference type="OrthoDB" id="5186at2759"/>
<feature type="compositionally biased region" description="Polar residues" evidence="3">
    <location>
        <begin position="524"/>
        <end position="557"/>
    </location>
</feature>
<feature type="compositionally biased region" description="Basic and acidic residues" evidence="3">
    <location>
        <begin position="350"/>
        <end position="376"/>
    </location>
</feature>
<evidence type="ECO:0000256" key="2">
    <source>
        <dbReference type="ARBA" id="ARBA00022840"/>
    </source>
</evidence>
<feature type="compositionally biased region" description="Basic and acidic residues" evidence="3">
    <location>
        <begin position="266"/>
        <end position="288"/>
    </location>
</feature>
<dbReference type="GO" id="GO:0000027">
    <property type="term" value="P:ribosomal large subunit assembly"/>
    <property type="evidence" value="ECO:0007669"/>
    <property type="project" value="TreeGrafter"/>
</dbReference>
<dbReference type="GO" id="GO:0030687">
    <property type="term" value="C:preribosome, large subunit precursor"/>
    <property type="evidence" value="ECO:0007669"/>
    <property type="project" value="TreeGrafter"/>
</dbReference>
<name>A0A833QUH3_9POAL</name>
<dbReference type="GO" id="GO:0005634">
    <property type="term" value="C:nucleus"/>
    <property type="evidence" value="ECO:0007669"/>
    <property type="project" value="TreeGrafter"/>
</dbReference>
<dbReference type="EMBL" id="SWLB01000016">
    <property type="protein sequence ID" value="KAF3328141.1"/>
    <property type="molecule type" value="Genomic_DNA"/>
</dbReference>
<reference evidence="5" key="1">
    <citation type="submission" date="2020-01" db="EMBL/GenBank/DDBJ databases">
        <title>Genome sequence of Kobresia littledalei, the first chromosome-level genome in the family Cyperaceae.</title>
        <authorList>
            <person name="Qu G."/>
        </authorList>
    </citation>
    <scope>NUCLEOTIDE SEQUENCE</scope>
    <source>
        <strain evidence="5">C.B.Clarke</strain>
        <tissue evidence="5">Leaf</tissue>
    </source>
</reference>
<feature type="compositionally biased region" description="Basic and acidic residues" evidence="3">
    <location>
        <begin position="487"/>
        <end position="518"/>
    </location>
</feature>
<feature type="compositionally biased region" description="Acidic residues" evidence="3">
    <location>
        <begin position="377"/>
        <end position="394"/>
    </location>
</feature>
<dbReference type="FunFam" id="3.40.50.410:FF:000114">
    <property type="entry name" value="Midasin"/>
    <property type="match status" value="1"/>
</dbReference>
<feature type="domain" description="VWFA" evidence="4">
    <location>
        <begin position="862"/>
        <end position="1062"/>
    </location>
</feature>
<dbReference type="GO" id="GO:0000055">
    <property type="term" value="P:ribosomal large subunit export from nucleus"/>
    <property type="evidence" value="ECO:0007669"/>
    <property type="project" value="TreeGrafter"/>
</dbReference>
<dbReference type="InterPro" id="IPR002035">
    <property type="entry name" value="VWF_A"/>
</dbReference>
<feature type="compositionally biased region" description="Basic and acidic residues" evidence="3">
    <location>
        <begin position="327"/>
        <end position="340"/>
    </location>
</feature>
<keyword evidence="2" id="KW-0067">ATP-binding</keyword>
<dbReference type="SUPFAM" id="SSF53300">
    <property type="entry name" value="vWA-like"/>
    <property type="match status" value="1"/>
</dbReference>
<gene>
    <name evidence="5" type="ORF">FCM35_KLT06747</name>
</gene>
<dbReference type="AlphaFoldDB" id="A0A833QUH3"/>
<protein>
    <submittedName>
        <fullName evidence="5">Midasin</fullName>
    </submittedName>
</protein>
<evidence type="ECO:0000313" key="5">
    <source>
        <dbReference type="EMBL" id="KAF3328141.1"/>
    </source>
</evidence>